<evidence type="ECO:0000313" key="8">
    <source>
        <dbReference type="EMBL" id="KAF0701034.1"/>
    </source>
</evidence>
<keyword evidence="2 4" id="KW-0863">Zinc-finger</keyword>
<dbReference type="Gene3D" id="3.30.40.10">
    <property type="entry name" value="Zinc/RING finger domain, C3HC4 (zinc finger)"/>
    <property type="match status" value="1"/>
</dbReference>
<evidence type="ECO:0000313" key="9">
    <source>
        <dbReference type="EMBL" id="VFT85366.1"/>
    </source>
</evidence>
<evidence type="ECO:0000256" key="2">
    <source>
        <dbReference type="ARBA" id="ARBA00022771"/>
    </source>
</evidence>
<keyword evidence="1" id="KW-0479">Metal-binding</keyword>
<feature type="region of interest" description="Disordered" evidence="5">
    <location>
        <begin position="345"/>
        <end position="364"/>
    </location>
</feature>
<gene>
    <name evidence="9" type="primary">Aste57867_8480</name>
    <name evidence="8" type="ORF">As57867_008448</name>
    <name evidence="9" type="ORF">ASTE57867_8480</name>
</gene>
<dbReference type="InterPro" id="IPR017455">
    <property type="entry name" value="Znf_FYVE-rel"/>
</dbReference>
<name>A0A485KKE7_9STRA</name>
<dbReference type="PROSITE" id="PS50848">
    <property type="entry name" value="START"/>
    <property type="match status" value="1"/>
</dbReference>
<feature type="domain" description="FYVE-type" evidence="6">
    <location>
        <begin position="279"/>
        <end position="334"/>
    </location>
</feature>
<dbReference type="EMBL" id="CAADRA010005124">
    <property type="protein sequence ID" value="VFT85366.1"/>
    <property type="molecule type" value="Genomic_DNA"/>
</dbReference>
<evidence type="ECO:0000256" key="4">
    <source>
        <dbReference type="PROSITE-ProRule" id="PRU00091"/>
    </source>
</evidence>
<dbReference type="Proteomes" id="UP000332933">
    <property type="component" value="Unassembled WGS sequence"/>
</dbReference>
<proteinExistence type="predicted"/>
<evidence type="ECO:0000256" key="5">
    <source>
        <dbReference type="SAM" id="MobiDB-lite"/>
    </source>
</evidence>
<evidence type="ECO:0000256" key="3">
    <source>
        <dbReference type="ARBA" id="ARBA00022833"/>
    </source>
</evidence>
<feature type="domain" description="START" evidence="7">
    <location>
        <begin position="58"/>
        <end position="254"/>
    </location>
</feature>
<evidence type="ECO:0000313" key="10">
    <source>
        <dbReference type="Proteomes" id="UP000332933"/>
    </source>
</evidence>
<reference evidence="8" key="2">
    <citation type="submission" date="2019-06" db="EMBL/GenBank/DDBJ databases">
        <title>Genomics analysis of Aphanomyces spp. identifies a new class of oomycete effector associated with host adaptation.</title>
        <authorList>
            <person name="Gaulin E."/>
        </authorList>
    </citation>
    <scope>NUCLEOTIDE SEQUENCE</scope>
    <source>
        <strain evidence="8">CBS 578.67</strain>
    </source>
</reference>
<dbReference type="SUPFAM" id="SSF55961">
    <property type="entry name" value="Bet v1-like"/>
    <property type="match status" value="1"/>
</dbReference>
<dbReference type="PROSITE" id="PS50178">
    <property type="entry name" value="ZF_FYVE"/>
    <property type="match status" value="1"/>
</dbReference>
<organism evidence="9 10">
    <name type="scientific">Aphanomyces stellatus</name>
    <dbReference type="NCBI Taxonomy" id="120398"/>
    <lineage>
        <taxon>Eukaryota</taxon>
        <taxon>Sar</taxon>
        <taxon>Stramenopiles</taxon>
        <taxon>Oomycota</taxon>
        <taxon>Saprolegniomycetes</taxon>
        <taxon>Saprolegniales</taxon>
        <taxon>Verrucalvaceae</taxon>
        <taxon>Aphanomyces</taxon>
    </lineage>
</organism>
<dbReference type="GO" id="GO:0008270">
    <property type="term" value="F:zinc ion binding"/>
    <property type="evidence" value="ECO:0007669"/>
    <property type="project" value="UniProtKB-KW"/>
</dbReference>
<keyword evidence="3" id="KW-0862">Zinc</keyword>
<dbReference type="AlphaFoldDB" id="A0A485KKE7"/>
<dbReference type="InterPro" id="IPR023393">
    <property type="entry name" value="START-like_dom_sf"/>
</dbReference>
<feature type="compositionally biased region" description="Polar residues" evidence="5">
    <location>
        <begin position="478"/>
        <end position="488"/>
    </location>
</feature>
<dbReference type="InterPro" id="IPR052727">
    <property type="entry name" value="Rab4/Rab5_effector"/>
</dbReference>
<dbReference type="Gene3D" id="3.30.530.20">
    <property type="match status" value="1"/>
</dbReference>
<evidence type="ECO:0000259" key="7">
    <source>
        <dbReference type="PROSITE" id="PS50848"/>
    </source>
</evidence>
<feature type="region of interest" description="Disordered" evidence="5">
    <location>
        <begin position="424"/>
        <end position="461"/>
    </location>
</feature>
<feature type="compositionally biased region" description="Polar residues" evidence="5">
    <location>
        <begin position="449"/>
        <end position="461"/>
    </location>
</feature>
<dbReference type="EMBL" id="VJMH01005103">
    <property type="protein sequence ID" value="KAF0701034.1"/>
    <property type="molecule type" value="Genomic_DNA"/>
</dbReference>
<evidence type="ECO:0000256" key="1">
    <source>
        <dbReference type="ARBA" id="ARBA00022723"/>
    </source>
</evidence>
<reference evidence="9 10" key="1">
    <citation type="submission" date="2019-03" db="EMBL/GenBank/DDBJ databases">
        <authorList>
            <person name="Gaulin E."/>
            <person name="Dumas B."/>
        </authorList>
    </citation>
    <scope>NUCLEOTIDE SEQUENCE [LARGE SCALE GENOMIC DNA]</scope>
    <source>
        <strain evidence="9">CBS 568.67</strain>
    </source>
</reference>
<dbReference type="SMART" id="SM00064">
    <property type="entry name" value="FYVE"/>
    <property type="match status" value="1"/>
</dbReference>
<dbReference type="SUPFAM" id="SSF57903">
    <property type="entry name" value="FYVE/PHD zinc finger"/>
    <property type="match status" value="1"/>
</dbReference>
<dbReference type="Pfam" id="PF01363">
    <property type="entry name" value="FYVE"/>
    <property type="match status" value="1"/>
</dbReference>
<dbReference type="InterPro" id="IPR002913">
    <property type="entry name" value="START_lipid-bd_dom"/>
</dbReference>
<dbReference type="CDD" id="cd00065">
    <property type="entry name" value="FYVE_like_SF"/>
    <property type="match status" value="1"/>
</dbReference>
<accession>A0A485KKE7</accession>
<dbReference type="InterPro" id="IPR013083">
    <property type="entry name" value="Znf_RING/FYVE/PHD"/>
</dbReference>
<feature type="region of interest" description="Disordered" evidence="5">
    <location>
        <begin position="473"/>
        <end position="510"/>
    </location>
</feature>
<evidence type="ECO:0000259" key="6">
    <source>
        <dbReference type="PROSITE" id="PS50178"/>
    </source>
</evidence>
<sequence length="533" mass="59472">MKQATPRRSVGLKHPLPPNFFVCPQTTPDEDAAWIATGLSALKALVRDTQLEGGSIPWTLDYDSNGLQIYWGSDMGHNANSNSSSLVFMSVTELQGTLDEAAALHMADTHDEYHTYNEKYNKDVIDCAVLKTLAPATEDHPHNYIGLKWLTLETPSAIRNRDFSFVECRDEFSLHDVAGWARVMHSVDLPWVPSLRDSMGIVRAVYDNSGVVFKELPNRPGYLQVLQLYNANLRGAVPLWVARLGIKRRARSLLRYDSYFRSMRLGSEPLLSDQDLVPTSSRRKCFLCQHTFGPFSKRMNCRRCGEVVCRHCNNRWDITDTRGVTRAVRVCFKCSTGPPAAGMYADSDNEGGSSSHSFGSDAVVGTHPIHAPRYANHPNAAAAALLHSQDSFDTSLWSLHRPTYPTAGRRYDEDDIQLASCRQGQQPLQKPDQTPAAPNRSHDSHRSSVETYTPDTQESFWGNTMDRQLRREAMNGQCAPTTTSSMLSASGRRRPATRSEPASQQPTTVSRAHLVDMYRQLKQMKVGPSTAAI</sequence>
<dbReference type="GO" id="GO:0008289">
    <property type="term" value="F:lipid binding"/>
    <property type="evidence" value="ECO:0007669"/>
    <property type="project" value="InterPro"/>
</dbReference>
<keyword evidence="10" id="KW-1185">Reference proteome</keyword>
<dbReference type="PANTHER" id="PTHR13510">
    <property type="entry name" value="FYVE-FINGER-CONTAINING RAB5 EFFECTOR PROTEIN RABENOSYN-5-RELATED"/>
    <property type="match status" value="1"/>
</dbReference>
<dbReference type="OrthoDB" id="20035at2759"/>
<feature type="compositionally biased region" description="Polar residues" evidence="5">
    <location>
        <begin position="500"/>
        <end position="510"/>
    </location>
</feature>
<dbReference type="InterPro" id="IPR000306">
    <property type="entry name" value="Znf_FYVE"/>
</dbReference>
<dbReference type="InterPro" id="IPR011011">
    <property type="entry name" value="Znf_FYVE_PHD"/>
</dbReference>
<protein>
    <submittedName>
        <fullName evidence="9">Aste57867_8480 protein</fullName>
    </submittedName>
</protein>
<dbReference type="PANTHER" id="PTHR13510:SF44">
    <property type="entry name" value="RABENOSYN-5"/>
    <property type="match status" value="1"/>
</dbReference>